<protein>
    <submittedName>
        <fullName evidence="16">Cytochrome P450</fullName>
    </submittedName>
</protein>
<evidence type="ECO:0000256" key="11">
    <source>
        <dbReference type="ARBA" id="ARBA00023136"/>
    </source>
</evidence>
<dbReference type="GO" id="GO:0020037">
    <property type="term" value="F:heme binding"/>
    <property type="evidence" value="ECO:0007669"/>
    <property type="project" value="InterPro"/>
</dbReference>
<organism evidence="16 17">
    <name type="scientific">Mycena pura</name>
    <dbReference type="NCBI Taxonomy" id="153505"/>
    <lineage>
        <taxon>Eukaryota</taxon>
        <taxon>Fungi</taxon>
        <taxon>Dikarya</taxon>
        <taxon>Basidiomycota</taxon>
        <taxon>Agaricomycotina</taxon>
        <taxon>Agaricomycetes</taxon>
        <taxon>Agaricomycetidae</taxon>
        <taxon>Agaricales</taxon>
        <taxon>Marasmiineae</taxon>
        <taxon>Mycenaceae</taxon>
        <taxon>Mycena</taxon>
    </lineage>
</organism>
<comment type="subcellular location">
    <subcellularLocation>
        <location evidence="2">Membrane</location>
    </subcellularLocation>
</comment>
<dbReference type="Pfam" id="PF00067">
    <property type="entry name" value="p450"/>
    <property type="match status" value="1"/>
</dbReference>
<evidence type="ECO:0000256" key="6">
    <source>
        <dbReference type="ARBA" id="ARBA00022723"/>
    </source>
</evidence>
<sequence>MPHQTSSNFASSTNSNWLECTWLSLTTSFLSAKFSAVVFLFLSLYLAWVYEGCRRKLCRLPQNGRSNVLKSYVDSTVNAFCANDAVRRLARLYGDSLFTFGQLGMFAVMVKAKDNVRDYCNATEDALSMEAAAEDLLQLRHTVGNQFCDETYHIPAIRQHMNFHLRTKLPELLAEMHEAFRDELDHCVSTSGSEWVLIRISKKIPQIICRSNSRIFVGPELCRDPKYCELARNFTDSVITWGALIRILVPIFLRPLAGRIFRYFHRHRERMLEHCRPLIMERMADQQKLKGQQPAHEDMLTWLIQSEAPENGHSIESVAMRMLNINYVAMHTTTKAFTHAVYHLASKPHYIPILREEAETYLDIEDPTQWSTHSLSRCIKIDSFLKESVRLNGLGAMYMPRKIVRDFTFSDGSVVPAGHFMALAVIPIHEDPIAYGDKADEFDGLRFSNAIMKERSTVSSSDGGGAEGLEAGTESDSHWAHRLTGPSPNFVTFGGGRHLCPGRFLASLLMKSMLAYLLLRYDVRTEVEGVRPEDGWFGPTSSPASRANILPAGDIDFPCPRSLLHKRPFAAS</sequence>
<proteinExistence type="inferred from homology"/>
<dbReference type="InterPro" id="IPR017972">
    <property type="entry name" value="Cyt_P450_CS"/>
</dbReference>
<keyword evidence="8 13" id="KW-0560">Oxidoreductase</keyword>
<feature type="binding site" description="axial binding residue" evidence="12">
    <location>
        <position position="500"/>
    </location>
    <ligand>
        <name>heme</name>
        <dbReference type="ChEBI" id="CHEBI:30413"/>
    </ligand>
    <ligandPart>
        <name>Fe</name>
        <dbReference type="ChEBI" id="CHEBI:18248"/>
    </ligandPart>
</feature>
<dbReference type="PANTHER" id="PTHR46206:SF5">
    <property type="entry name" value="P450, PUTATIVE (EUROFUNG)-RELATED"/>
    <property type="match status" value="1"/>
</dbReference>
<dbReference type="InterPro" id="IPR001128">
    <property type="entry name" value="Cyt_P450"/>
</dbReference>
<keyword evidence="4 12" id="KW-0349">Heme</keyword>
<evidence type="ECO:0000256" key="13">
    <source>
        <dbReference type="RuleBase" id="RU000461"/>
    </source>
</evidence>
<dbReference type="GO" id="GO:0004497">
    <property type="term" value="F:monooxygenase activity"/>
    <property type="evidence" value="ECO:0007669"/>
    <property type="project" value="UniProtKB-KW"/>
</dbReference>
<accession>A0AAD7E418</accession>
<dbReference type="CDD" id="cd11041">
    <property type="entry name" value="CYP503A1-like"/>
    <property type="match status" value="1"/>
</dbReference>
<dbReference type="GO" id="GO:0016705">
    <property type="term" value="F:oxidoreductase activity, acting on paired donors, with incorporation or reduction of molecular oxygen"/>
    <property type="evidence" value="ECO:0007669"/>
    <property type="project" value="InterPro"/>
</dbReference>
<evidence type="ECO:0000313" key="16">
    <source>
        <dbReference type="EMBL" id="KAJ7227249.1"/>
    </source>
</evidence>
<dbReference type="Gene3D" id="1.10.630.10">
    <property type="entry name" value="Cytochrome P450"/>
    <property type="match status" value="1"/>
</dbReference>
<dbReference type="EMBL" id="JARJCW010000003">
    <property type="protein sequence ID" value="KAJ7227249.1"/>
    <property type="molecule type" value="Genomic_DNA"/>
</dbReference>
<evidence type="ECO:0000256" key="10">
    <source>
        <dbReference type="ARBA" id="ARBA00023033"/>
    </source>
</evidence>
<dbReference type="PANTHER" id="PTHR46206">
    <property type="entry name" value="CYTOCHROME P450"/>
    <property type="match status" value="1"/>
</dbReference>
<dbReference type="AlphaFoldDB" id="A0AAD7E418"/>
<evidence type="ECO:0000256" key="1">
    <source>
        <dbReference type="ARBA" id="ARBA00001971"/>
    </source>
</evidence>
<keyword evidence="17" id="KW-1185">Reference proteome</keyword>
<keyword evidence="9 12" id="KW-0408">Iron</keyword>
<evidence type="ECO:0000256" key="7">
    <source>
        <dbReference type="ARBA" id="ARBA00022989"/>
    </source>
</evidence>
<keyword evidence="11 15" id="KW-0472">Membrane</keyword>
<feature type="transmembrane region" description="Helical" evidence="15">
    <location>
        <begin position="32"/>
        <end position="50"/>
    </location>
</feature>
<evidence type="ECO:0000256" key="15">
    <source>
        <dbReference type="SAM" id="Phobius"/>
    </source>
</evidence>
<dbReference type="InterPro" id="IPR036396">
    <property type="entry name" value="Cyt_P450_sf"/>
</dbReference>
<comment type="similarity">
    <text evidence="3 13">Belongs to the cytochrome P450 family.</text>
</comment>
<dbReference type="InterPro" id="IPR002403">
    <property type="entry name" value="Cyt_P450_E_grp-IV"/>
</dbReference>
<dbReference type="PRINTS" id="PR00465">
    <property type="entry name" value="EP450IV"/>
</dbReference>
<comment type="cofactor">
    <cofactor evidence="1 12">
        <name>heme</name>
        <dbReference type="ChEBI" id="CHEBI:30413"/>
    </cofactor>
</comment>
<evidence type="ECO:0000256" key="14">
    <source>
        <dbReference type="SAM" id="MobiDB-lite"/>
    </source>
</evidence>
<evidence type="ECO:0000256" key="12">
    <source>
        <dbReference type="PIRSR" id="PIRSR602403-1"/>
    </source>
</evidence>
<evidence type="ECO:0000256" key="3">
    <source>
        <dbReference type="ARBA" id="ARBA00010617"/>
    </source>
</evidence>
<evidence type="ECO:0000256" key="5">
    <source>
        <dbReference type="ARBA" id="ARBA00022692"/>
    </source>
</evidence>
<evidence type="ECO:0000256" key="4">
    <source>
        <dbReference type="ARBA" id="ARBA00022617"/>
    </source>
</evidence>
<name>A0AAD7E418_9AGAR</name>
<dbReference type="PROSITE" id="PS00086">
    <property type="entry name" value="CYTOCHROME_P450"/>
    <property type="match status" value="1"/>
</dbReference>
<reference evidence="16" key="1">
    <citation type="submission" date="2023-03" db="EMBL/GenBank/DDBJ databases">
        <title>Massive genome expansion in bonnet fungi (Mycena s.s.) driven by repeated elements and novel gene families across ecological guilds.</title>
        <authorList>
            <consortium name="Lawrence Berkeley National Laboratory"/>
            <person name="Harder C.B."/>
            <person name="Miyauchi S."/>
            <person name="Viragh M."/>
            <person name="Kuo A."/>
            <person name="Thoen E."/>
            <person name="Andreopoulos B."/>
            <person name="Lu D."/>
            <person name="Skrede I."/>
            <person name="Drula E."/>
            <person name="Henrissat B."/>
            <person name="Morin E."/>
            <person name="Kohler A."/>
            <person name="Barry K."/>
            <person name="LaButti K."/>
            <person name="Morin E."/>
            <person name="Salamov A."/>
            <person name="Lipzen A."/>
            <person name="Mereny Z."/>
            <person name="Hegedus B."/>
            <person name="Baldrian P."/>
            <person name="Stursova M."/>
            <person name="Weitz H."/>
            <person name="Taylor A."/>
            <person name="Grigoriev I.V."/>
            <person name="Nagy L.G."/>
            <person name="Martin F."/>
            <person name="Kauserud H."/>
        </authorList>
    </citation>
    <scope>NUCLEOTIDE SEQUENCE</scope>
    <source>
        <strain evidence="16">9144</strain>
    </source>
</reference>
<evidence type="ECO:0000313" key="17">
    <source>
        <dbReference type="Proteomes" id="UP001219525"/>
    </source>
</evidence>
<evidence type="ECO:0000256" key="9">
    <source>
        <dbReference type="ARBA" id="ARBA00023004"/>
    </source>
</evidence>
<feature type="region of interest" description="Disordered" evidence="14">
    <location>
        <begin position="456"/>
        <end position="478"/>
    </location>
</feature>
<dbReference type="GO" id="GO:0016020">
    <property type="term" value="C:membrane"/>
    <property type="evidence" value="ECO:0007669"/>
    <property type="project" value="UniProtKB-SubCell"/>
</dbReference>
<keyword evidence="10 13" id="KW-0503">Monooxygenase</keyword>
<dbReference type="GO" id="GO:0005506">
    <property type="term" value="F:iron ion binding"/>
    <property type="evidence" value="ECO:0007669"/>
    <property type="project" value="InterPro"/>
</dbReference>
<keyword evidence="5 15" id="KW-0812">Transmembrane</keyword>
<comment type="caution">
    <text evidence="16">The sequence shown here is derived from an EMBL/GenBank/DDBJ whole genome shotgun (WGS) entry which is preliminary data.</text>
</comment>
<gene>
    <name evidence="16" type="ORF">GGX14DRAFT_629026</name>
</gene>
<evidence type="ECO:0000256" key="2">
    <source>
        <dbReference type="ARBA" id="ARBA00004370"/>
    </source>
</evidence>
<keyword evidence="7 15" id="KW-1133">Transmembrane helix</keyword>
<evidence type="ECO:0000256" key="8">
    <source>
        <dbReference type="ARBA" id="ARBA00023002"/>
    </source>
</evidence>
<dbReference type="SUPFAM" id="SSF48264">
    <property type="entry name" value="Cytochrome P450"/>
    <property type="match status" value="1"/>
</dbReference>
<dbReference type="Proteomes" id="UP001219525">
    <property type="component" value="Unassembled WGS sequence"/>
</dbReference>
<keyword evidence="6 12" id="KW-0479">Metal-binding</keyword>